<reference evidence="2" key="1">
    <citation type="submission" date="2017-08" db="EMBL/GenBank/DDBJ databases">
        <title>Whole-Genome Sequencing Analysis of MRSA isolates of ST9-SCCmecXII from live pigs in China Provides Insights into Possible Transmission from Chinese bovine to pigs.</title>
        <authorList>
            <person name="Yan H."/>
            <person name="Shi L."/>
            <person name="Zhou W."/>
        </authorList>
    </citation>
    <scope>NUCLEOTIDE SEQUENCE</scope>
    <source>
        <strain evidence="2">M6</strain>
    </source>
</reference>
<sequence>MEKLFNIWVCLFLFLVIISWVIISIKFGNISTTQILISNLFIFIAYILYLVKFIRFKKR</sequence>
<feature type="transmembrane region" description="Helical" evidence="1">
    <location>
        <begin position="33"/>
        <end position="51"/>
    </location>
</feature>
<organism evidence="2">
    <name type="scientific">Staphylococcus aureus</name>
    <dbReference type="NCBI Taxonomy" id="1280"/>
    <lineage>
        <taxon>Bacteria</taxon>
        <taxon>Bacillati</taxon>
        <taxon>Bacillota</taxon>
        <taxon>Bacilli</taxon>
        <taxon>Bacillales</taxon>
        <taxon>Staphylococcaceae</taxon>
        <taxon>Staphylococcus</taxon>
    </lineage>
</organism>
<dbReference type="AlphaFoldDB" id="A0A345AMF3"/>
<evidence type="ECO:0000313" key="2">
    <source>
        <dbReference type="EMBL" id="AXF37625.1"/>
    </source>
</evidence>
<keyword evidence="1" id="KW-1133">Transmembrane helix</keyword>
<feature type="transmembrane region" description="Helical" evidence="1">
    <location>
        <begin position="7"/>
        <end position="27"/>
    </location>
</feature>
<accession>A0A345AMF3</accession>
<keyword evidence="1" id="KW-0812">Transmembrane</keyword>
<evidence type="ECO:0000256" key="1">
    <source>
        <dbReference type="SAM" id="Phobius"/>
    </source>
</evidence>
<protein>
    <submittedName>
        <fullName evidence="2">Uncharacterized protein</fullName>
    </submittedName>
</protein>
<proteinExistence type="predicted"/>
<keyword evidence="1" id="KW-0472">Membrane</keyword>
<dbReference type="EMBL" id="MF772822">
    <property type="protein sequence ID" value="AXF37625.1"/>
    <property type="molecule type" value="Genomic_DNA"/>
</dbReference>
<name>A0A345AMF3_STAAU</name>